<evidence type="ECO:0000313" key="4">
    <source>
        <dbReference type="EMBL" id="JAC65207.1"/>
    </source>
</evidence>
<dbReference type="GO" id="GO:1990904">
    <property type="term" value="C:ribonucleoprotein complex"/>
    <property type="evidence" value="ECO:0007669"/>
    <property type="project" value="UniProtKB-KW"/>
</dbReference>
<gene>
    <name evidence="4" type="ORF">TSPGSL018_16547</name>
</gene>
<evidence type="ECO:0000256" key="1">
    <source>
        <dbReference type="ARBA" id="ARBA00010111"/>
    </source>
</evidence>
<name>A0A061QX35_9CHLO</name>
<dbReference type="InterPro" id="IPR000271">
    <property type="entry name" value="Ribosomal_bL34"/>
</dbReference>
<dbReference type="Gene3D" id="1.10.287.3980">
    <property type="match status" value="1"/>
</dbReference>
<protein>
    <recommendedName>
        <fullName evidence="5">Large subunit ribosomal protein L34</fullName>
    </recommendedName>
</protein>
<proteinExistence type="inferred from homology"/>
<sequence length="140" mass="14827">MALSQRIVSQTVASCRSATLRRVAAPAKLGSSVSVSPRVQNSGLRSEFIGAPLLKGLCSAVSGISIGSAQRVGRLFSAFSIECNAKKGKGATVAKTTNRKRARKSGFRVRMRTANGRKVIKARRAKGRKVLAPASVFGRK</sequence>
<dbReference type="EMBL" id="GBEZ01021549">
    <property type="protein sequence ID" value="JAC65207.1"/>
    <property type="molecule type" value="Transcribed_RNA"/>
</dbReference>
<dbReference type="Pfam" id="PF00468">
    <property type="entry name" value="Ribosomal_L34"/>
    <property type="match status" value="1"/>
</dbReference>
<accession>A0A061QX35</accession>
<dbReference type="GO" id="GO:0006412">
    <property type="term" value="P:translation"/>
    <property type="evidence" value="ECO:0007669"/>
    <property type="project" value="InterPro"/>
</dbReference>
<dbReference type="GO" id="GO:0005840">
    <property type="term" value="C:ribosome"/>
    <property type="evidence" value="ECO:0007669"/>
    <property type="project" value="UniProtKB-KW"/>
</dbReference>
<organism evidence="4">
    <name type="scientific">Tetraselmis sp. GSL018</name>
    <dbReference type="NCBI Taxonomy" id="582737"/>
    <lineage>
        <taxon>Eukaryota</taxon>
        <taxon>Viridiplantae</taxon>
        <taxon>Chlorophyta</taxon>
        <taxon>core chlorophytes</taxon>
        <taxon>Chlorodendrophyceae</taxon>
        <taxon>Chlorodendrales</taxon>
        <taxon>Chlorodendraceae</taxon>
        <taxon>Tetraselmis</taxon>
    </lineage>
</organism>
<dbReference type="AlphaFoldDB" id="A0A061QX35"/>
<evidence type="ECO:0000256" key="2">
    <source>
        <dbReference type="ARBA" id="ARBA00022980"/>
    </source>
</evidence>
<dbReference type="NCBIfam" id="TIGR01030">
    <property type="entry name" value="rpmH_bact"/>
    <property type="match status" value="1"/>
</dbReference>
<comment type="similarity">
    <text evidence="1">Belongs to the bacterial ribosomal protein bL34 family.</text>
</comment>
<keyword evidence="2" id="KW-0689">Ribosomal protein</keyword>
<evidence type="ECO:0000256" key="3">
    <source>
        <dbReference type="ARBA" id="ARBA00023274"/>
    </source>
</evidence>
<keyword evidence="3" id="KW-0687">Ribonucleoprotein</keyword>
<evidence type="ECO:0008006" key="5">
    <source>
        <dbReference type="Google" id="ProtNLM"/>
    </source>
</evidence>
<dbReference type="GO" id="GO:0003735">
    <property type="term" value="F:structural constituent of ribosome"/>
    <property type="evidence" value="ECO:0007669"/>
    <property type="project" value="InterPro"/>
</dbReference>
<dbReference type="HAMAP" id="MF_00391">
    <property type="entry name" value="Ribosomal_bL34"/>
    <property type="match status" value="1"/>
</dbReference>
<reference evidence="4" key="1">
    <citation type="submission" date="2014-05" db="EMBL/GenBank/DDBJ databases">
        <title>The transcriptome of the halophilic microalga Tetraselmis sp. GSL018 isolated from the Great Salt Lake, Utah.</title>
        <authorList>
            <person name="Jinkerson R.E."/>
            <person name="D'Adamo S."/>
            <person name="Posewitz M.C."/>
        </authorList>
    </citation>
    <scope>NUCLEOTIDE SEQUENCE</scope>
    <source>
        <strain evidence="4">GSL018</strain>
    </source>
</reference>